<keyword evidence="1" id="KW-1133">Transmembrane helix</keyword>
<name>A0A835HXN0_9MAGN</name>
<sequence>MVELCLMIASSSSYVPGLLFHHEQALCRSSKEVLSVVPSSGRKQEILRSGTRSPMGWLFSDQSDRKPVLIDVQDTRPDSMHFSFGISEHYTRREKIMQYLVSGSSVSDKDGLDFSLLSSLTGLQTSAIEMRLRSLGVHGDGRYLYEVGDDESQPSVVYPSDYYMQKPLLDPMADSALFSKIRVHPDGRALFTGTEIEMKDFISVFAEFYPSKKSVEWRKQSLLVPHFTRYGYLNPFMKVKTYRETRDRATYEYSWIFFDDGNHDIFPFEKLLFVYTLFSAYDFVVGTGKPKAGPIVIVRLSSFPLVSDLNWHFSPETVKLKPSPKKRSSRKAGREKDLCRRSSFHAFECLLSLILDKRCGKEALLSVKQSGSELPPLLTQFSAGIAGTGLAVIFSVVLNVSSRKAPFCAPTMLNTGFGFGLVWLSWGVNKLRDTIAHISKSSSKPGFNEKDMMRNVDRSVNDIFLRAATIMAIAVLRFA</sequence>
<protein>
    <submittedName>
        <fullName evidence="2">Uncharacterized protein</fullName>
    </submittedName>
</protein>
<dbReference type="PANTHER" id="PTHR35095">
    <property type="entry name" value="OS05G0143300 PROTEIN"/>
    <property type="match status" value="1"/>
</dbReference>
<keyword evidence="1" id="KW-0472">Membrane</keyword>
<dbReference type="OrthoDB" id="1918704at2759"/>
<evidence type="ECO:0000313" key="2">
    <source>
        <dbReference type="EMBL" id="KAF9606591.1"/>
    </source>
</evidence>
<dbReference type="EMBL" id="JADFTS010000005">
    <property type="protein sequence ID" value="KAF9606591.1"/>
    <property type="molecule type" value="Genomic_DNA"/>
</dbReference>
<dbReference type="Proteomes" id="UP000631114">
    <property type="component" value="Unassembled WGS sequence"/>
</dbReference>
<feature type="transmembrane region" description="Helical" evidence="1">
    <location>
        <begin position="377"/>
        <end position="400"/>
    </location>
</feature>
<proteinExistence type="predicted"/>
<comment type="caution">
    <text evidence="2">The sequence shown here is derived from an EMBL/GenBank/DDBJ whole genome shotgun (WGS) entry which is preliminary data.</text>
</comment>
<keyword evidence="1" id="KW-0812">Transmembrane</keyword>
<accession>A0A835HXN0</accession>
<evidence type="ECO:0000313" key="3">
    <source>
        <dbReference type="Proteomes" id="UP000631114"/>
    </source>
</evidence>
<evidence type="ECO:0000256" key="1">
    <source>
        <dbReference type="SAM" id="Phobius"/>
    </source>
</evidence>
<keyword evidence="3" id="KW-1185">Reference proteome</keyword>
<organism evidence="2 3">
    <name type="scientific">Coptis chinensis</name>
    <dbReference type="NCBI Taxonomy" id="261450"/>
    <lineage>
        <taxon>Eukaryota</taxon>
        <taxon>Viridiplantae</taxon>
        <taxon>Streptophyta</taxon>
        <taxon>Embryophyta</taxon>
        <taxon>Tracheophyta</taxon>
        <taxon>Spermatophyta</taxon>
        <taxon>Magnoliopsida</taxon>
        <taxon>Ranunculales</taxon>
        <taxon>Ranunculaceae</taxon>
        <taxon>Coptidoideae</taxon>
        <taxon>Coptis</taxon>
    </lineage>
</organism>
<dbReference type="PANTHER" id="PTHR35095:SF1">
    <property type="entry name" value="OS05G0143300 PROTEIN"/>
    <property type="match status" value="1"/>
</dbReference>
<dbReference type="AlphaFoldDB" id="A0A835HXN0"/>
<reference evidence="2 3" key="1">
    <citation type="submission" date="2020-10" db="EMBL/GenBank/DDBJ databases">
        <title>The Coptis chinensis genome and diversification of protoberbering-type alkaloids.</title>
        <authorList>
            <person name="Wang B."/>
            <person name="Shu S."/>
            <person name="Song C."/>
            <person name="Liu Y."/>
        </authorList>
    </citation>
    <scope>NUCLEOTIDE SEQUENCE [LARGE SCALE GENOMIC DNA]</scope>
    <source>
        <strain evidence="2">HL-2020</strain>
        <tissue evidence="2">Leaf</tissue>
    </source>
</reference>
<gene>
    <name evidence="2" type="ORF">IFM89_026853</name>
</gene>
<feature type="transmembrane region" description="Helical" evidence="1">
    <location>
        <begin position="407"/>
        <end position="426"/>
    </location>
</feature>